<dbReference type="EMBL" id="LAZR01062545">
    <property type="protein sequence ID" value="KKK61300.1"/>
    <property type="molecule type" value="Genomic_DNA"/>
</dbReference>
<protein>
    <submittedName>
        <fullName evidence="1">Uncharacterized protein</fullName>
    </submittedName>
</protein>
<organism evidence="1">
    <name type="scientific">marine sediment metagenome</name>
    <dbReference type="NCBI Taxonomy" id="412755"/>
    <lineage>
        <taxon>unclassified sequences</taxon>
        <taxon>metagenomes</taxon>
        <taxon>ecological metagenomes</taxon>
    </lineage>
</organism>
<comment type="caution">
    <text evidence="1">The sequence shown here is derived from an EMBL/GenBank/DDBJ whole genome shotgun (WGS) entry which is preliminary data.</text>
</comment>
<feature type="non-terminal residue" evidence="1">
    <location>
        <position position="23"/>
    </location>
</feature>
<name>A0A0F8XJN4_9ZZZZ</name>
<accession>A0A0F8XJN4</accession>
<dbReference type="AlphaFoldDB" id="A0A0F8XJN4"/>
<proteinExistence type="predicted"/>
<reference evidence="1" key="1">
    <citation type="journal article" date="2015" name="Nature">
        <title>Complex archaea that bridge the gap between prokaryotes and eukaryotes.</title>
        <authorList>
            <person name="Spang A."/>
            <person name="Saw J.H."/>
            <person name="Jorgensen S.L."/>
            <person name="Zaremba-Niedzwiedzka K."/>
            <person name="Martijn J."/>
            <person name="Lind A.E."/>
            <person name="van Eijk R."/>
            <person name="Schleper C."/>
            <person name="Guy L."/>
            <person name="Ettema T.J."/>
        </authorList>
    </citation>
    <scope>NUCLEOTIDE SEQUENCE</scope>
</reference>
<gene>
    <name evidence="1" type="ORF">LCGC14_3015680</name>
</gene>
<sequence>MTLEQARCSARVIDLTGWGHNEQ</sequence>
<evidence type="ECO:0000313" key="1">
    <source>
        <dbReference type="EMBL" id="KKK61300.1"/>
    </source>
</evidence>